<dbReference type="EMBL" id="SMKL01000009">
    <property type="protein sequence ID" value="TDC53405.1"/>
    <property type="molecule type" value="Genomic_DNA"/>
</dbReference>
<feature type="region of interest" description="Disordered" evidence="1">
    <location>
        <begin position="120"/>
        <end position="144"/>
    </location>
</feature>
<dbReference type="GO" id="GO:0004497">
    <property type="term" value="F:monooxygenase activity"/>
    <property type="evidence" value="ECO:0007669"/>
    <property type="project" value="UniProtKB-KW"/>
</dbReference>
<dbReference type="RefSeq" id="WP_131980225.1">
    <property type="nucleotide sequence ID" value="NZ_SMKL01000009.1"/>
</dbReference>
<name>A0A4V6PB64_9ACTN</name>
<keyword evidence="3" id="KW-0503">Monooxygenase</keyword>
<organism evidence="3 4">
    <name type="scientific">Jiangella ureilytica</name>
    <dbReference type="NCBI Taxonomy" id="2530374"/>
    <lineage>
        <taxon>Bacteria</taxon>
        <taxon>Bacillati</taxon>
        <taxon>Actinomycetota</taxon>
        <taxon>Actinomycetes</taxon>
        <taxon>Jiangellales</taxon>
        <taxon>Jiangellaceae</taxon>
        <taxon>Jiangella</taxon>
    </lineage>
</organism>
<dbReference type="Pfam" id="PF03992">
    <property type="entry name" value="ABM"/>
    <property type="match status" value="1"/>
</dbReference>
<dbReference type="InterPro" id="IPR011008">
    <property type="entry name" value="Dimeric_a/b-barrel"/>
</dbReference>
<dbReference type="Gene3D" id="3.30.70.100">
    <property type="match status" value="1"/>
</dbReference>
<dbReference type="InterPro" id="IPR007138">
    <property type="entry name" value="ABM_dom"/>
</dbReference>
<keyword evidence="3" id="KW-0560">Oxidoreductase</keyword>
<protein>
    <submittedName>
        <fullName evidence="3">Antibiotic biosynthesis monooxygenase</fullName>
    </submittedName>
</protein>
<dbReference type="OrthoDB" id="5193042at2"/>
<accession>A0A4V6PB64</accession>
<evidence type="ECO:0000259" key="2">
    <source>
        <dbReference type="Pfam" id="PF03992"/>
    </source>
</evidence>
<gene>
    <name evidence="3" type="ORF">E1212_05705</name>
</gene>
<dbReference type="Proteomes" id="UP000295621">
    <property type="component" value="Unassembled WGS sequence"/>
</dbReference>
<evidence type="ECO:0000313" key="4">
    <source>
        <dbReference type="Proteomes" id="UP000295621"/>
    </source>
</evidence>
<dbReference type="SUPFAM" id="SSF54909">
    <property type="entry name" value="Dimeric alpha+beta barrel"/>
    <property type="match status" value="1"/>
</dbReference>
<proteinExistence type="predicted"/>
<evidence type="ECO:0000313" key="3">
    <source>
        <dbReference type="EMBL" id="TDC53405.1"/>
    </source>
</evidence>
<sequence length="144" mass="15016">MLVVTRYRVPPADAVSFRDRARRALEVLAAKPGWRGGHVGRAADDPGLWVVSSEWENVGSYRRALSSYESKLEAVPLLSLAIDEPTAFEIVATVGSSGASVRASDADQVGLGDAAAPVVPTDFDAASAEKRPPAGSDRGAGEPA</sequence>
<dbReference type="AlphaFoldDB" id="A0A4V6PB64"/>
<evidence type="ECO:0000256" key="1">
    <source>
        <dbReference type="SAM" id="MobiDB-lite"/>
    </source>
</evidence>
<comment type="caution">
    <text evidence="3">The sequence shown here is derived from an EMBL/GenBank/DDBJ whole genome shotgun (WGS) entry which is preliminary data.</text>
</comment>
<feature type="domain" description="ABM" evidence="2">
    <location>
        <begin position="2"/>
        <end position="67"/>
    </location>
</feature>
<keyword evidence="4" id="KW-1185">Reference proteome</keyword>
<reference evidence="3 4" key="1">
    <citation type="submission" date="2019-02" db="EMBL/GenBank/DDBJ databases">
        <title>Draft genome sequences of novel Actinobacteria.</title>
        <authorList>
            <person name="Sahin N."/>
            <person name="Ay H."/>
            <person name="Saygin H."/>
        </authorList>
    </citation>
    <scope>NUCLEOTIDE SEQUENCE [LARGE SCALE GENOMIC DNA]</scope>
    <source>
        <strain evidence="3 4">KC603</strain>
    </source>
</reference>